<feature type="compositionally biased region" description="Polar residues" evidence="1">
    <location>
        <begin position="314"/>
        <end position="335"/>
    </location>
</feature>
<proteinExistence type="predicted"/>
<feature type="region of interest" description="Disordered" evidence="1">
    <location>
        <begin position="262"/>
        <end position="392"/>
    </location>
</feature>
<organism evidence="2 3">
    <name type="scientific">Gnathostoma spinigerum</name>
    <dbReference type="NCBI Taxonomy" id="75299"/>
    <lineage>
        <taxon>Eukaryota</taxon>
        <taxon>Metazoa</taxon>
        <taxon>Ecdysozoa</taxon>
        <taxon>Nematoda</taxon>
        <taxon>Chromadorea</taxon>
        <taxon>Rhabditida</taxon>
        <taxon>Spirurina</taxon>
        <taxon>Gnathostomatomorpha</taxon>
        <taxon>Gnathostomatoidea</taxon>
        <taxon>Gnathostomatidae</taxon>
        <taxon>Gnathostoma</taxon>
    </lineage>
</organism>
<evidence type="ECO:0000313" key="3">
    <source>
        <dbReference type="Proteomes" id="UP001608902"/>
    </source>
</evidence>
<sequence>MRGFSSSVMPIMAGVRTDVERLLRLYKEKGSLKYKQFASLFESMQFATIFVGRMSVAELTEFSEKLLQMAISYAMSVRVRPQSMYLSDEQQQSTSAQITEARVNNEMTLQERMFGVYLAYSLYYVQPDDYVCLIRVTPDQMADLTEFIKEQLMPERHIDTVACLIKLAEDGAFRTVVSETEYNPLLQKRFDHIELAETVIEESEVDHALLRSIADDVIMVQADLVFNRYKKAKENPVFSSFDIDLVKSSVLKMTEKTLKEIERPVGSESSVENPQAARHLDRSSIRQRAYRSSALHTRERSRRQRASLRRSLRNPSVSEGASSPLKPTSMQSNDVAESASGGISKSDKEERERNQDMPQLNSPQKTSQTKGRRTRRRLSSVSESGCSTGPRKKAAVQKNTVFVNDEKKSLFSSRTSEFDFLVLCKAVSQLHRVFVSIITVFFKLLKAATHHTSS</sequence>
<keyword evidence="3" id="KW-1185">Reference proteome</keyword>
<name>A0ABD6ETV9_9BILA</name>
<comment type="caution">
    <text evidence="2">The sequence shown here is derived from an EMBL/GenBank/DDBJ whole genome shotgun (WGS) entry which is preliminary data.</text>
</comment>
<protein>
    <submittedName>
        <fullName evidence="2">Uncharacterized protein</fullName>
    </submittedName>
</protein>
<dbReference type="Pfam" id="PF09808">
    <property type="entry name" value="SNAPC1"/>
    <property type="match status" value="1"/>
</dbReference>
<evidence type="ECO:0000313" key="2">
    <source>
        <dbReference type="EMBL" id="MFH4979987.1"/>
    </source>
</evidence>
<dbReference type="EMBL" id="JBGFUD010004906">
    <property type="protein sequence ID" value="MFH4979987.1"/>
    <property type="molecule type" value="Genomic_DNA"/>
</dbReference>
<dbReference type="PANTHER" id="PTHR15131:SF3">
    <property type="entry name" value="SNRNA-ACTIVATING PROTEIN COMPLEX SUBUNIT 1"/>
    <property type="match status" value="1"/>
</dbReference>
<feature type="compositionally biased region" description="Basic residues" evidence="1">
    <location>
        <begin position="299"/>
        <end position="312"/>
    </location>
</feature>
<gene>
    <name evidence="2" type="ORF">AB6A40_006696</name>
</gene>
<evidence type="ECO:0000256" key="1">
    <source>
        <dbReference type="SAM" id="MobiDB-lite"/>
    </source>
</evidence>
<feature type="compositionally biased region" description="Polar residues" evidence="1">
    <location>
        <begin position="356"/>
        <end position="369"/>
    </location>
</feature>
<dbReference type="Proteomes" id="UP001608902">
    <property type="component" value="Unassembled WGS sequence"/>
</dbReference>
<feature type="compositionally biased region" description="Basic and acidic residues" evidence="1">
    <location>
        <begin position="345"/>
        <end position="355"/>
    </location>
</feature>
<reference evidence="2 3" key="1">
    <citation type="submission" date="2024-08" db="EMBL/GenBank/DDBJ databases">
        <title>Gnathostoma spinigerum genome.</title>
        <authorList>
            <person name="Gonzalez-Bertolin B."/>
            <person name="Monzon S."/>
            <person name="Zaballos A."/>
            <person name="Jimenez P."/>
            <person name="Dekumyoy P."/>
            <person name="Varona S."/>
            <person name="Cuesta I."/>
            <person name="Sumanam S."/>
            <person name="Adisakwattana P."/>
            <person name="Gasser R.B."/>
            <person name="Hernandez-Gonzalez A."/>
            <person name="Young N.D."/>
            <person name="Perteguer M.J."/>
        </authorList>
    </citation>
    <scope>NUCLEOTIDE SEQUENCE [LARGE SCALE GENOMIC DNA]</scope>
    <source>
        <strain evidence="2">AL3</strain>
        <tissue evidence="2">Liver</tissue>
    </source>
</reference>
<dbReference type="PANTHER" id="PTHR15131">
    <property type="entry name" value="SMALL NUCLEAR RNA ACTIVATING COMPLEX, POLYPEPTIDE 1"/>
    <property type="match status" value="1"/>
</dbReference>
<dbReference type="InterPro" id="IPR019188">
    <property type="entry name" value="SNAPC1"/>
</dbReference>
<dbReference type="AlphaFoldDB" id="A0ABD6ETV9"/>
<accession>A0ABD6ETV9</accession>